<dbReference type="STRING" id="886293.Sinac_0049"/>
<evidence type="ECO:0000256" key="2">
    <source>
        <dbReference type="ARBA" id="ARBA00023004"/>
    </source>
</evidence>
<evidence type="ECO:0000256" key="3">
    <source>
        <dbReference type="PROSITE-ProRule" id="PRU00433"/>
    </source>
</evidence>
<keyword evidence="3" id="KW-0349">Heme</keyword>
<protein>
    <recommendedName>
        <fullName evidence="5">Cytochrome c domain-containing protein</fullName>
    </recommendedName>
</protein>
<dbReference type="KEGG" id="saci:Sinac_0049"/>
<dbReference type="GO" id="GO:0046872">
    <property type="term" value="F:metal ion binding"/>
    <property type="evidence" value="ECO:0007669"/>
    <property type="project" value="UniProtKB-KW"/>
</dbReference>
<dbReference type="PANTHER" id="PTHR35889:SF3">
    <property type="entry name" value="F-BOX DOMAIN-CONTAINING PROTEIN"/>
    <property type="match status" value="1"/>
</dbReference>
<organism evidence="6 7">
    <name type="scientific">Singulisphaera acidiphila (strain ATCC BAA-1392 / DSM 18658 / VKM B-2454 / MOB10)</name>
    <dbReference type="NCBI Taxonomy" id="886293"/>
    <lineage>
        <taxon>Bacteria</taxon>
        <taxon>Pseudomonadati</taxon>
        <taxon>Planctomycetota</taxon>
        <taxon>Planctomycetia</taxon>
        <taxon>Isosphaerales</taxon>
        <taxon>Isosphaeraceae</taxon>
        <taxon>Singulisphaera</taxon>
    </lineage>
</organism>
<dbReference type="InterPro" id="IPR011444">
    <property type="entry name" value="DUF1549"/>
</dbReference>
<evidence type="ECO:0000313" key="7">
    <source>
        <dbReference type="Proteomes" id="UP000010798"/>
    </source>
</evidence>
<feature type="domain" description="Cytochrome c" evidence="5">
    <location>
        <begin position="27"/>
        <end position="228"/>
    </location>
</feature>
<proteinExistence type="predicted"/>
<dbReference type="Pfam" id="PF07583">
    <property type="entry name" value="PSCyt2"/>
    <property type="match status" value="1"/>
</dbReference>
<dbReference type="InterPro" id="IPR009056">
    <property type="entry name" value="Cyt_c-like_dom"/>
</dbReference>
<dbReference type="HOGENOM" id="CLU_005632_1_0_0"/>
<evidence type="ECO:0000259" key="5">
    <source>
        <dbReference type="PROSITE" id="PS51007"/>
    </source>
</evidence>
<dbReference type="InterPro" id="IPR011429">
    <property type="entry name" value="Cyt_c_Planctomycete-type"/>
</dbReference>
<keyword evidence="7" id="KW-1185">Reference proteome</keyword>
<dbReference type="eggNOG" id="COG2010">
    <property type="taxonomic scope" value="Bacteria"/>
</dbReference>
<gene>
    <name evidence="6" type="ordered locus">Sinac_0049</name>
</gene>
<dbReference type="RefSeq" id="WP_015243696.1">
    <property type="nucleotide sequence ID" value="NC_019892.1"/>
</dbReference>
<evidence type="ECO:0000256" key="4">
    <source>
        <dbReference type="SAM" id="SignalP"/>
    </source>
</evidence>
<keyword evidence="4" id="KW-0732">Signal</keyword>
<feature type="signal peptide" evidence="4">
    <location>
        <begin position="1"/>
        <end position="25"/>
    </location>
</feature>
<dbReference type="PANTHER" id="PTHR35889">
    <property type="entry name" value="CYCLOINULO-OLIGOSACCHARIDE FRUCTANOTRANSFERASE-RELATED"/>
    <property type="match status" value="1"/>
</dbReference>
<dbReference type="Proteomes" id="UP000010798">
    <property type="component" value="Chromosome"/>
</dbReference>
<evidence type="ECO:0000313" key="6">
    <source>
        <dbReference type="EMBL" id="AGA24511.1"/>
    </source>
</evidence>
<keyword evidence="2 3" id="KW-0408">Iron</keyword>
<dbReference type="EMBL" id="CP003364">
    <property type="protein sequence ID" value="AGA24511.1"/>
    <property type="molecule type" value="Genomic_DNA"/>
</dbReference>
<dbReference type="Pfam" id="PF07635">
    <property type="entry name" value="PSCyt1"/>
    <property type="match status" value="1"/>
</dbReference>
<sequence length="831" mass="91098">MSRTILSLVLTTILVAGGSRSNAQAGAPDAASESFFELKVRPVLAGTCVKCHGAKKASGGLRLDSREAMLAGGENGPALVPGDPQGSLMIQAVRHDDESLKMPPTKPLQKAVQDDLVAWVAAGAPWPKAAAAKPIAGQAHWAFEPLRAITPPADPNGWAAQPIDRFIAAGQQAKGLHPVAKADRRALVRRAYFDLIGLPPEPDRVEAFVADERPDAFPRLVEELLASPGYGERWGRYWLDLARYADTAGDNSDYPIREAYLYRDYVIDAFNADIPYDRFLHEQIAGDILAGDGPRDDYARRVIATGFVAQAKRFGTRKLEDIHQIIEDTLNTTGQVVLGLSLRCARCHDHKFDPITARDYYALYGFFAGAKYPFAGAEEDRKPSEFAPLVPPDRLKDFEAKQAEQLARLNADVAEAETRGEATNRVRDLGFAVAEAEFIAGVAGTADRTQALEALKVELAKATRGRDTRLHQLRGEIKQVTEAGPWALAPLAYAVRDGDPTDVKLQVGGDPSKLGEFVPRGVPKVLEPAGTIDLPATGSGRLALARWLTEGSPRPLTARVMVNRIWQHHFGKPIVPTPSDFGLRGIPPTHPELLDWLAADFIAQGWSVKALHRRIMLSETYQLASEHDSADAAIDTGNAYYWRFDRRPLDAEALRDSLLALGGNLQRDRPGPQPFPAVNTWTYTAHHQFKALYPSEHRSVYLMVQRLHPHPYLALFNGPDTSVTTPARDSSTVALQALYLLNNPFVHDQSQRFAGRLLAEGADPSERLRAAYLRAFGRAPTAGEQSRAGEFLTRYERSLADEGVPAERRSGEAWAGLTRALLASNEFLYVD</sequence>
<evidence type="ECO:0000256" key="1">
    <source>
        <dbReference type="ARBA" id="ARBA00022723"/>
    </source>
</evidence>
<dbReference type="InterPro" id="IPR022655">
    <property type="entry name" value="DUF1553"/>
</dbReference>
<name>L0D7B0_SINAD</name>
<dbReference type="AlphaFoldDB" id="L0D7B0"/>
<keyword evidence="1 3" id="KW-0479">Metal-binding</keyword>
<dbReference type="Pfam" id="PF07587">
    <property type="entry name" value="PSD1"/>
    <property type="match status" value="1"/>
</dbReference>
<feature type="chain" id="PRO_5003940049" description="Cytochrome c domain-containing protein" evidence="4">
    <location>
        <begin position="26"/>
        <end position="831"/>
    </location>
</feature>
<accession>L0D7B0</accession>
<dbReference type="GO" id="GO:0009055">
    <property type="term" value="F:electron transfer activity"/>
    <property type="evidence" value="ECO:0007669"/>
    <property type="project" value="InterPro"/>
</dbReference>
<dbReference type="PROSITE" id="PS51007">
    <property type="entry name" value="CYTC"/>
    <property type="match status" value="1"/>
</dbReference>
<dbReference type="OrthoDB" id="127107at2"/>
<dbReference type="GO" id="GO:0020037">
    <property type="term" value="F:heme binding"/>
    <property type="evidence" value="ECO:0007669"/>
    <property type="project" value="InterPro"/>
</dbReference>
<reference evidence="6 7" key="1">
    <citation type="submission" date="2012-02" db="EMBL/GenBank/DDBJ databases">
        <title>Complete sequence of chromosome of Singulisphaera acidiphila DSM 18658.</title>
        <authorList>
            <consortium name="US DOE Joint Genome Institute (JGI-PGF)"/>
            <person name="Lucas S."/>
            <person name="Copeland A."/>
            <person name="Lapidus A."/>
            <person name="Glavina del Rio T."/>
            <person name="Dalin E."/>
            <person name="Tice H."/>
            <person name="Bruce D."/>
            <person name="Goodwin L."/>
            <person name="Pitluck S."/>
            <person name="Peters L."/>
            <person name="Ovchinnikova G."/>
            <person name="Chertkov O."/>
            <person name="Kyrpides N."/>
            <person name="Mavromatis K."/>
            <person name="Ivanova N."/>
            <person name="Brettin T."/>
            <person name="Detter J.C."/>
            <person name="Han C."/>
            <person name="Larimer F."/>
            <person name="Land M."/>
            <person name="Hauser L."/>
            <person name="Markowitz V."/>
            <person name="Cheng J.-F."/>
            <person name="Hugenholtz P."/>
            <person name="Woyke T."/>
            <person name="Wu D."/>
            <person name="Tindall B."/>
            <person name="Pomrenke H."/>
            <person name="Brambilla E."/>
            <person name="Klenk H.-P."/>
            <person name="Eisen J.A."/>
        </authorList>
    </citation>
    <scope>NUCLEOTIDE SEQUENCE [LARGE SCALE GENOMIC DNA]</scope>
    <source>
        <strain evidence="7">ATCC BAA-1392 / DSM 18658 / VKM B-2454 / MOB10</strain>
    </source>
</reference>